<dbReference type="VEuPathDB" id="ToxoDB:CSUI_005263"/>
<evidence type="ECO:0000256" key="1">
    <source>
        <dbReference type="SAM" id="MobiDB-lite"/>
    </source>
</evidence>
<organism evidence="2 3">
    <name type="scientific">Cystoisospora suis</name>
    <dbReference type="NCBI Taxonomy" id="483139"/>
    <lineage>
        <taxon>Eukaryota</taxon>
        <taxon>Sar</taxon>
        <taxon>Alveolata</taxon>
        <taxon>Apicomplexa</taxon>
        <taxon>Conoidasida</taxon>
        <taxon>Coccidia</taxon>
        <taxon>Eucoccidiorida</taxon>
        <taxon>Eimeriorina</taxon>
        <taxon>Sarcocystidae</taxon>
        <taxon>Cystoisospora</taxon>
    </lineage>
</organism>
<keyword evidence="3" id="KW-1185">Reference proteome</keyword>
<accession>A0A2C6KK70</accession>
<reference evidence="2 3" key="1">
    <citation type="journal article" date="2017" name="Int. J. Parasitol.">
        <title>The genome of the protozoan parasite Cystoisospora suis and a reverse vaccinology approach to identify vaccine candidates.</title>
        <authorList>
            <person name="Palmieri N."/>
            <person name="Shrestha A."/>
            <person name="Ruttkowski B."/>
            <person name="Beck T."/>
            <person name="Vogl C."/>
            <person name="Tomley F."/>
            <person name="Blake D.P."/>
            <person name="Joachim A."/>
        </authorList>
    </citation>
    <scope>NUCLEOTIDE SEQUENCE [LARGE SCALE GENOMIC DNA]</scope>
    <source>
        <strain evidence="2 3">Wien I</strain>
    </source>
</reference>
<dbReference type="GeneID" id="94428651"/>
<protein>
    <submittedName>
        <fullName evidence="2">Uncharacterized protein</fullName>
    </submittedName>
</protein>
<dbReference type="RefSeq" id="XP_067922585.1">
    <property type="nucleotide sequence ID" value="XM_068065440.1"/>
</dbReference>
<comment type="caution">
    <text evidence="2">The sequence shown here is derived from an EMBL/GenBank/DDBJ whole genome shotgun (WGS) entry which is preliminary data.</text>
</comment>
<dbReference type="AlphaFoldDB" id="A0A2C6KK70"/>
<feature type="non-terminal residue" evidence="2">
    <location>
        <position position="146"/>
    </location>
</feature>
<gene>
    <name evidence="2" type="ORF">CSUI_005263</name>
</gene>
<sequence length="146" mass="17034">CWRPNNSRTFSKRISGCWLLGHIQAASQEETHSFLIWCCKRAERLQDSLLDLLKRLGCRWQRGDSWARSKKFSSSKKISCLTTCCRWAPTCILPQCKWCWRPCQRCFYETKLLQLCWGGEPRPERWAAPQGCQTANKPPRQAVSPL</sequence>
<feature type="non-terminal residue" evidence="2">
    <location>
        <position position="1"/>
    </location>
</feature>
<dbReference type="Proteomes" id="UP000221165">
    <property type="component" value="Unassembled WGS sequence"/>
</dbReference>
<evidence type="ECO:0000313" key="3">
    <source>
        <dbReference type="Proteomes" id="UP000221165"/>
    </source>
</evidence>
<name>A0A2C6KK70_9APIC</name>
<evidence type="ECO:0000313" key="2">
    <source>
        <dbReference type="EMBL" id="PHJ20900.1"/>
    </source>
</evidence>
<feature type="region of interest" description="Disordered" evidence="1">
    <location>
        <begin position="127"/>
        <end position="146"/>
    </location>
</feature>
<dbReference type="EMBL" id="MIGC01002547">
    <property type="protein sequence ID" value="PHJ20900.1"/>
    <property type="molecule type" value="Genomic_DNA"/>
</dbReference>
<proteinExistence type="predicted"/>